<evidence type="ECO:0000256" key="1">
    <source>
        <dbReference type="ARBA" id="ARBA00010759"/>
    </source>
</evidence>
<dbReference type="PIRSF" id="PIRSF004749">
    <property type="entry name" value="Pep_def"/>
    <property type="match status" value="1"/>
</dbReference>
<dbReference type="NCBIfam" id="NF001159">
    <property type="entry name" value="PRK00150.1-3"/>
    <property type="match status" value="1"/>
</dbReference>
<accession>A0A078KEJ5</accession>
<proteinExistence type="inferred from homology"/>
<keyword evidence="4" id="KW-1185">Reference proteome</keyword>
<feature type="active site" evidence="2">
    <location>
        <position position="132"/>
    </location>
</feature>
<dbReference type="InterPro" id="IPR023635">
    <property type="entry name" value="Peptide_deformylase"/>
</dbReference>
<gene>
    <name evidence="2 3" type="primary">def</name>
    <name evidence="3" type="ORF">CEM_165</name>
</gene>
<dbReference type="PATRIC" id="fig|1495769.3.peg.154"/>
<feature type="binding site" evidence="2">
    <location>
        <position position="131"/>
    </location>
    <ligand>
        <name>Fe cation</name>
        <dbReference type="ChEBI" id="CHEBI:24875"/>
    </ligand>
</feature>
<dbReference type="SUPFAM" id="SSF56420">
    <property type="entry name" value="Peptide deformylase"/>
    <property type="match status" value="1"/>
</dbReference>
<feature type="binding site" evidence="2">
    <location>
        <position position="135"/>
    </location>
    <ligand>
        <name>Fe cation</name>
        <dbReference type="ChEBI" id="CHEBI:24875"/>
    </ligand>
</feature>
<feature type="binding site" evidence="2">
    <location>
        <position position="89"/>
    </location>
    <ligand>
        <name>Fe cation</name>
        <dbReference type="ChEBI" id="CHEBI:24875"/>
    </ligand>
</feature>
<keyword evidence="2" id="KW-0648">Protein biosynthesis</keyword>
<dbReference type="HOGENOM" id="CLU_061901_2_1_6"/>
<dbReference type="AlphaFoldDB" id="A0A078KEJ5"/>
<dbReference type="OrthoDB" id="9804313at2"/>
<keyword evidence="2" id="KW-0479">Metal-binding</keyword>
<dbReference type="Pfam" id="PF01327">
    <property type="entry name" value="Pep_deformylase"/>
    <property type="match status" value="1"/>
</dbReference>
<dbReference type="STRING" id="1495769.CEM_165"/>
<sequence length="164" mass="19114">MSNSEIIKYPNYNLRKFGKSVKNIDNEIQILLEKMLNIMYTEKGIGLAANQINKILRIIIINISKNPILLINPIYYIIDDECEFTPEGCLSIPDYYAAIPRALKIWAYGIGKNSENIEIMNEGIIARCIQHEIDHIDGKIFIDYLSSFKREYIKKKLHKRKNLH</sequence>
<dbReference type="GO" id="GO:0006412">
    <property type="term" value="P:translation"/>
    <property type="evidence" value="ECO:0007669"/>
    <property type="project" value="UniProtKB-UniRule"/>
</dbReference>
<dbReference type="Proteomes" id="UP000032420">
    <property type="component" value="Chromosome I"/>
</dbReference>
<dbReference type="KEGG" id="eme:CEM_165"/>
<dbReference type="GO" id="GO:0046872">
    <property type="term" value="F:metal ion binding"/>
    <property type="evidence" value="ECO:0007669"/>
    <property type="project" value="UniProtKB-KW"/>
</dbReference>
<comment type="catalytic activity">
    <reaction evidence="2">
        <text>N-terminal N-formyl-L-methionyl-[peptide] + H2O = N-terminal L-methionyl-[peptide] + formate</text>
        <dbReference type="Rhea" id="RHEA:24420"/>
        <dbReference type="Rhea" id="RHEA-COMP:10639"/>
        <dbReference type="Rhea" id="RHEA-COMP:10640"/>
        <dbReference type="ChEBI" id="CHEBI:15377"/>
        <dbReference type="ChEBI" id="CHEBI:15740"/>
        <dbReference type="ChEBI" id="CHEBI:49298"/>
        <dbReference type="ChEBI" id="CHEBI:64731"/>
        <dbReference type="EC" id="3.5.1.88"/>
    </reaction>
</comment>
<comment type="similarity">
    <text evidence="1 2">Belongs to the polypeptide deformylase family.</text>
</comment>
<dbReference type="Gene3D" id="3.90.45.10">
    <property type="entry name" value="Peptide deformylase"/>
    <property type="match status" value="1"/>
</dbReference>
<dbReference type="HAMAP" id="MF_00163">
    <property type="entry name" value="Pep_deformylase"/>
    <property type="match status" value="1"/>
</dbReference>
<evidence type="ECO:0000313" key="4">
    <source>
        <dbReference type="Proteomes" id="UP000032420"/>
    </source>
</evidence>
<dbReference type="PANTHER" id="PTHR10458">
    <property type="entry name" value="PEPTIDE DEFORMYLASE"/>
    <property type="match status" value="1"/>
</dbReference>
<comment type="function">
    <text evidence="2">Removes the formyl group from the N-terminal Met of newly synthesized proteins. Requires at least a dipeptide for an efficient rate of reaction. N-terminal L-methionine is a prerequisite for activity but the enzyme has broad specificity at other positions.</text>
</comment>
<dbReference type="EC" id="3.5.1.88" evidence="2"/>
<reference evidence="4" key="1">
    <citation type="submission" date="2014-07" db="EMBL/GenBank/DDBJ databases">
        <authorList>
            <person name="Santos-Garcia D."/>
        </authorList>
    </citation>
    <scope>NUCLEOTIDE SEQUENCE [LARGE SCALE GENOMIC DNA]</scope>
</reference>
<comment type="cofactor">
    <cofactor evidence="2">
        <name>Fe(2+)</name>
        <dbReference type="ChEBI" id="CHEBI:29033"/>
    </cofactor>
    <text evidence="2">Binds 1 Fe(2+) ion.</text>
</comment>
<dbReference type="InterPro" id="IPR036821">
    <property type="entry name" value="Peptide_deformylase_sf"/>
</dbReference>
<dbReference type="GO" id="GO:0042586">
    <property type="term" value="F:peptide deformylase activity"/>
    <property type="evidence" value="ECO:0007669"/>
    <property type="project" value="UniProtKB-UniRule"/>
</dbReference>
<keyword evidence="2 3" id="KW-0378">Hydrolase</keyword>
<keyword evidence="2" id="KW-0408">Iron</keyword>
<evidence type="ECO:0000256" key="2">
    <source>
        <dbReference type="HAMAP-Rule" id="MF_00163"/>
    </source>
</evidence>
<dbReference type="PANTHER" id="PTHR10458:SF22">
    <property type="entry name" value="PEPTIDE DEFORMYLASE"/>
    <property type="match status" value="1"/>
</dbReference>
<organism evidence="3 4">
    <name type="scientific">Candidatus Johnevansia muelleri</name>
    <dbReference type="NCBI Taxonomy" id="1495769"/>
    <lineage>
        <taxon>Bacteria</taxon>
        <taxon>Pseudomonadati</taxon>
        <taxon>Pseudomonadota</taxon>
        <taxon>Gammaproteobacteria</taxon>
        <taxon>Candidatus Johnevansiales</taxon>
        <taxon>Candidatus Johnevansiaceae</taxon>
        <taxon>Candidatus Johnevansia</taxon>
    </lineage>
</organism>
<protein>
    <recommendedName>
        <fullName evidence="2">Peptide deformylase</fullName>
        <shortName evidence="2">PDF</shortName>
        <ecNumber evidence="2">3.5.1.88</ecNumber>
    </recommendedName>
    <alternativeName>
        <fullName evidence="2">Polypeptide deformylase</fullName>
    </alternativeName>
</protein>
<evidence type="ECO:0000313" key="3">
    <source>
        <dbReference type="EMBL" id="CDZ16432.1"/>
    </source>
</evidence>
<dbReference type="EMBL" id="LM655252">
    <property type="protein sequence ID" value="CDZ16432.1"/>
    <property type="molecule type" value="Genomic_DNA"/>
</dbReference>
<dbReference type="PRINTS" id="PR01576">
    <property type="entry name" value="PDEFORMYLASE"/>
</dbReference>
<dbReference type="NCBIfam" id="TIGR00079">
    <property type="entry name" value="pept_deformyl"/>
    <property type="match status" value="1"/>
</dbReference>
<name>A0A078KEJ5_9GAMM</name>
<dbReference type="CDD" id="cd00487">
    <property type="entry name" value="Pep_deformylase"/>
    <property type="match status" value="1"/>
</dbReference>